<evidence type="ECO:0000313" key="4">
    <source>
        <dbReference type="Proteomes" id="UP000430564"/>
    </source>
</evidence>
<gene>
    <name evidence="3" type="primary">cyaY</name>
    <name evidence="3" type="ORF">GBM95_01875</name>
</gene>
<dbReference type="GO" id="GO:0005737">
    <property type="term" value="C:cytoplasm"/>
    <property type="evidence" value="ECO:0007669"/>
    <property type="project" value="UniProtKB-ARBA"/>
</dbReference>
<evidence type="ECO:0000313" key="3">
    <source>
        <dbReference type="EMBL" id="KAB7662848.1"/>
    </source>
</evidence>
<sequence>MTETEFLEEAEAEMNRLQDHIESKYEDVDCTRSGNVLTIELEDGAQAVVNIQTPMQEIWFASHLGGMHFRETDQGWINPRDGRTLEATVEGAIDALMSR</sequence>
<proteinExistence type="inferred from homology"/>
<dbReference type="OrthoDB" id="285675at2"/>
<dbReference type="SUPFAM" id="SSF55387">
    <property type="entry name" value="Frataxin/Nqo15-like"/>
    <property type="match status" value="1"/>
</dbReference>
<dbReference type="SMART" id="SM01219">
    <property type="entry name" value="Frataxin_Cyay"/>
    <property type="match status" value="1"/>
</dbReference>
<dbReference type="Proteomes" id="UP000430564">
    <property type="component" value="Unassembled WGS sequence"/>
</dbReference>
<comment type="caution">
    <text evidence="3">The sequence shown here is derived from an EMBL/GenBank/DDBJ whole genome shotgun (WGS) entry which is preliminary data.</text>
</comment>
<comment type="similarity">
    <text evidence="1">Belongs to the frataxin family.</text>
</comment>
<organism evidence="3 4">
    <name type="scientific">Sutterella seckii</name>
    <dbReference type="NCBI Taxonomy" id="1944635"/>
    <lineage>
        <taxon>Bacteria</taxon>
        <taxon>Pseudomonadati</taxon>
        <taxon>Pseudomonadota</taxon>
        <taxon>Betaproteobacteria</taxon>
        <taxon>Burkholderiales</taxon>
        <taxon>Sutterellaceae</taxon>
        <taxon>Sutterella</taxon>
    </lineage>
</organism>
<protein>
    <submittedName>
        <fullName evidence="3">Iron donor protein CyaY</fullName>
    </submittedName>
</protein>
<dbReference type="PANTHER" id="PTHR16821:SF2">
    <property type="entry name" value="FRATAXIN, MITOCHONDRIAL"/>
    <property type="match status" value="1"/>
</dbReference>
<dbReference type="GO" id="GO:0008199">
    <property type="term" value="F:ferric iron binding"/>
    <property type="evidence" value="ECO:0007669"/>
    <property type="project" value="InterPro"/>
</dbReference>
<dbReference type="InterPro" id="IPR036524">
    <property type="entry name" value="Frataxin/CyaY_sf"/>
</dbReference>
<name>A0A6I1EUY2_9BURK</name>
<dbReference type="Gene3D" id="3.30.920.10">
    <property type="entry name" value="Frataxin/CyaY"/>
    <property type="match status" value="1"/>
</dbReference>
<keyword evidence="2" id="KW-0408">Iron</keyword>
<reference evidence="3 4" key="1">
    <citation type="submission" date="2019-10" db="EMBL/GenBank/DDBJ databases">
        <title>Genome diversity of Sutterella seckii.</title>
        <authorList>
            <person name="Chaplin A.V."/>
            <person name="Sokolova S.R."/>
            <person name="Mosin K.A."/>
            <person name="Ivanova E.L."/>
            <person name="Kochetkova T.O."/>
            <person name="Goltsov A.Y."/>
            <person name="Trofimov D.Y."/>
            <person name="Efimov B.A."/>
        </authorList>
    </citation>
    <scope>NUCLEOTIDE SEQUENCE [LARGE SCALE GENOMIC DNA]</scope>
    <source>
        <strain evidence="3 4">ASD393</strain>
    </source>
</reference>
<dbReference type="Pfam" id="PF01491">
    <property type="entry name" value="Frataxin_Cyay"/>
    <property type="match status" value="1"/>
</dbReference>
<dbReference type="PANTHER" id="PTHR16821">
    <property type="entry name" value="FRATAXIN"/>
    <property type="match status" value="1"/>
</dbReference>
<dbReference type="AlphaFoldDB" id="A0A6I1EUY2"/>
<dbReference type="NCBIfam" id="TIGR03421">
    <property type="entry name" value="FeS_CyaY"/>
    <property type="match status" value="1"/>
</dbReference>
<dbReference type="EMBL" id="WEHX01000004">
    <property type="protein sequence ID" value="KAB7662848.1"/>
    <property type="molecule type" value="Genomic_DNA"/>
</dbReference>
<dbReference type="PROSITE" id="PS50810">
    <property type="entry name" value="FRATAXIN_2"/>
    <property type="match status" value="1"/>
</dbReference>
<dbReference type="GO" id="GO:0016226">
    <property type="term" value="P:iron-sulfur cluster assembly"/>
    <property type="evidence" value="ECO:0007669"/>
    <property type="project" value="InterPro"/>
</dbReference>
<accession>A0A6I1EUY2</accession>
<dbReference type="InterPro" id="IPR002908">
    <property type="entry name" value="Frataxin/CyaY"/>
</dbReference>
<evidence type="ECO:0000256" key="2">
    <source>
        <dbReference type="ARBA" id="ARBA00023004"/>
    </source>
</evidence>
<evidence type="ECO:0000256" key="1">
    <source>
        <dbReference type="ARBA" id="ARBA00008183"/>
    </source>
</evidence>
<dbReference type="RefSeq" id="WP_152157524.1">
    <property type="nucleotide sequence ID" value="NZ_WEHX01000004.1"/>
</dbReference>